<sequence>MVTRDDLEWWLNRITELDWVFAVTYAEGAPHEYVTADRTPAFSREDSVRAARIIRTFGQPAKFFRTTRIYLEDGRGWKYWDMANDDVTVSGIINRGRVEHVYGVQNAPRTSSGIASPYDDVATDWDRSFGATADEREAIVDMIESLGDFRKKRVLDIGCGTGLALDLGITVPARYVGIDPSQAMLNRLVVKYPHIAGLHPMTFEQALEQRVLGRTKFDLVLALGGVGSYLTEAELTRLAEHSVGPILLSAYGPREAPATRDLDTIDVDSAHKRLILLAASHGGKIRASGRFSFAVFDAWTSPHRPLRA</sequence>
<dbReference type="Proteomes" id="UP000218965">
    <property type="component" value="Chromosome"/>
</dbReference>
<dbReference type="KEGG" id="malk:MalAC0309_1203"/>
<accession>A0A0U5BNA7</accession>
<dbReference type="GO" id="GO:0032259">
    <property type="term" value="P:methylation"/>
    <property type="evidence" value="ECO:0007669"/>
    <property type="project" value="UniProtKB-KW"/>
</dbReference>
<evidence type="ECO:0000313" key="3">
    <source>
        <dbReference type="Proteomes" id="UP000218965"/>
    </source>
</evidence>
<evidence type="ECO:0000313" key="2">
    <source>
        <dbReference type="EMBL" id="BAU32060.1"/>
    </source>
</evidence>
<keyword evidence="2" id="KW-0489">Methyltransferase</keyword>
<dbReference type="RefSeq" id="WP_231924077.1">
    <property type="nucleotide sequence ID" value="NZ_AP017315.1"/>
</dbReference>
<organism evidence="2 3">
    <name type="scientific">Microcella alkaliphila</name>
    <dbReference type="NCBI Taxonomy" id="279828"/>
    <lineage>
        <taxon>Bacteria</taxon>
        <taxon>Bacillati</taxon>
        <taxon>Actinomycetota</taxon>
        <taxon>Actinomycetes</taxon>
        <taxon>Micrococcales</taxon>
        <taxon>Microbacteriaceae</taxon>
        <taxon>Microcella</taxon>
    </lineage>
</organism>
<name>A0A0U5BNA7_9MICO</name>
<keyword evidence="2" id="KW-0808">Transferase</keyword>
<dbReference type="Gene3D" id="3.40.50.150">
    <property type="entry name" value="Vaccinia Virus protein VP39"/>
    <property type="match status" value="1"/>
</dbReference>
<dbReference type="InterPro" id="IPR041698">
    <property type="entry name" value="Methyltransf_25"/>
</dbReference>
<feature type="domain" description="Methyltransferase" evidence="1">
    <location>
        <begin position="154"/>
        <end position="238"/>
    </location>
</feature>
<dbReference type="EMBL" id="AP017315">
    <property type="protein sequence ID" value="BAU32060.1"/>
    <property type="molecule type" value="Genomic_DNA"/>
</dbReference>
<dbReference type="CDD" id="cd02440">
    <property type="entry name" value="AdoMet_MTases"/>
    <property type="match status" value="1"/>
</dbReference>
<protein>
    <submittedName>
        <fullName evidence="2">SAM-dependent methyltransferase</fullName>
    </submittedName>
</protein>
<dbReference type="SUPFAM" id="SSF53335">
    <property type="entry name" value="S-adenosyl-L-methionine-dependent methyltransferases"/>
    <property type="match status" value="1"/>
</dbReference>
<dbReference type="AlphaFoldDB" id="A0A0U5BNA7"/>
<proteinExistence type="predicted"/>
<dbReference type="GO" id="GO:0008168">
    <property type="term" value="F:methyltransferase activity"/>
    <property type="evidence" value="ECO:0007669"/>
    <property type="project" value="UniProtKB-KW"/>
</dbReference>
<dbReference type="Pfam" id="PF13649">
    <property type="entry name" value="Methyltransf_25"/>
    <property type="match status" value="1"/>
</dbReference>
<gene>
    <name evidence="2" type="ORF">MalAC0309_1203</name>
</gene>
<reference evidence="3" key="1">
    <citation type="submission" date="2015-12" db="EMBL/GenBank/DDBJ databases">
        <authorList>
            <person name="Shamseldin A."/>
            <person name="Moawad H."/>
            <person name="Abd El-Rahim W.M."/>
            <person name="Sadowsky M.J."/>
        </authorList>
    </citation>
    <scope>NUCLEOTIDE SEQUENCE [LARGE SCALE GENOMIC DNA]</scope>
    <source>
        <strain evidence="3">JAM AC0309</strain>
    </source>
</reference>
<evidence type="ECO:0000259" key="1">
    <source>
        <dbReference type="Pfam" id="PF13649"/>
    </source>
</evidence>
<reference evidence="2 3" key="2">
    <citation type="submission" date="2016-01" db="EMBL/GenBank/DDBJ databases">
        <title>Microcella alkaliphila JAM AC0309 whole genome shotgun sequence.</title>
        <authorList>
            <person name="Kurata A."/>
            <person name="Hirose Y."/>
            <person name="Kishimoto N."/>
            <person name="Kobayashi T."/>
        </authorList>
    </citation>
    <scope>NUCLEOTIDE SEQUENCE [LARGE SCALE GENOMIC DNA]</scope>
    <source>
        <strain evidence="2 3">JAM AC0309</strain>
    </source>
</reference>
<dbReference type="InterPro" id="IPR029063">
    <property type="entry name" value="SAM-dependent_MTases_sf"/>
</dbReference>